<comment type="caution">
    <text evidence="1">The sequence shown here is derived from an EMBL/GenBank/DDBJ whole genome shotgun (WGS) entry which is preliminary data.</text>
</comment>
<evidence type="ECO:0000313" key="1">
    <source>
        <dbReference type="EMBL" id="CAG8725100.1"/>
    </source>
</evidence>
<sequence>MPSFSNANHPSMDLKLWTPFDETPVVLSSEERSIMSTYPVFGLIPGDLGVNNVFPYICEGLLGQWLIQGSYYGTPSTKARPRLLTIRLFRPGVSACLCATADAAWAMATECS</sequence>
<proteinExistence type="predicted"/>
<gene>
    <name evidence="1" type="ORF">ACOLOM_LOCUS11323</name>
</gene>
<evidence type="ECO:0000313" key="2">
    <source>
        <dbReference type="Proteomes" id="UP000789525"/>
    </source>
</evidence>
<accession>A0ACA9PXD9</accession>
<organism evidence="1 2">
    <name type="scientific">Acaulospora colombiana</name>
    <dbReference type="NCBI Taxonomy" id="27376"/>
    <lineage>
        <taxon>Eukaryota</taxon>
        <taxon>Fungi</taxon>
        <taxon>Fungi incertae sedis</taxon>
        <taxon>Mucoromycota</taxon>
        <taxon>Glomeromycotina</taxon>
        <taxon>Glomeromycetes</taxon>
        <taxon>Diversisporales</taxon>
        <taxon>Acaulosporaceae</taxon>
        <taxon>Acaulospora</taxon>
    </lineage>
</organism>
<dbReference type="Proteomes" id="UP000789525">
    <property type="component" value="Unassembled WGS sequence"/>
</dbReference>
<protein>
    <submittedName>
        <fullName evidence="1">4673_t:CDS:1</fullName>
    </submittedName>
</protein>
<dbReference type="EMBL" id="CAJVPT010040303">
    <property type="protein sequence ID" value="CAG8725100.1"/>
    <property type="molecule type" value="Genomic_DNA"/>
</dbReference>
<feature type="non-terminal residue" evidence="1">
    <location>
        <position position="112"/>
    </location>
</feature>
<keyword evidence="2" id="KW-1185">Reference proteome</keyword>
<reference evidence="1" key="1">
    <citation type="submission" date="2021-06" db="EMBL/GenBank/DDBJ databases">
        <authorList>
            <person name="Kallberg Y."/>
            <person name="Tangrot J."/>
            <person name="Rosling A."/>
        </authorList>
    </citation>
    <scope>NUCLEOTIDE SEQUENCE</scope>
    <source>
        <strain evidence="1">CL356</strain>
    </source>
</reference>
<name>A0ACA9PXD9_9GLOM</name>